<dbReference type="SUPFAM" id="SSF89796">
    <property type="entry name" value="CoA-transferase family III (CaiB/BaiF)"/>
    <property type="match status" value="1"/>
</dbReference>
<sequence>MGTGPLSGIKVIELAGIGPGPFAGMQLADMGAEVISVERASDPQGRRLPECSRRGKHSIALNLKSEEGICVLLELIAQADVLLEGFRPGVTERLGVGPETCLGINPRLVYARMTGWGQTGPLAQVAGHDINYIALTGALHAIGTPGKPPVAPLNLVGDFGGGALFAVVGILAALLEARRSGKGQVVDAAITDGTATLMGFIDSLAAMGHWSPERGRNLLDGGAHFYGCYETLDGKYVSVGAIEPQFYQLLVDKAGLDPDIFAGQQQPARWPALKMQLAAVFLTRTRDEWCALLEGSDACVAPVLDYQEARRHPHLVARDTYIDVDGMSQPAPAPRFSRTPSQVAFGARASGEDTESVLLACGISQQRINELRQSGALA</sequence>
<proteinExistence type="predicted"/>
<organism evidence="1 2">
    <name type="scientific">Halomonas urumqiensis</name>
    <dbReference type="NCBI Taxonomy" id="1684789"/>
    <lineage>
        <taxon>Bacteria</taxon>
        <taxon>Pseudomonadati</taxon>
        <taxon>Pseudomonadota</taxon>
        <taxon>Gammaproteobacteria</taxon>
        <taxon>Oceanospirillales</taxon>
        <taxon>Halomonadaceae</taxon>
        <taxon>Halomonas</taxon>
    </lineage>
</organism>
<dbReference type="OrthoDB" id="9058532at2"/>
<comment type="caution">
    <text evidence="1">The sequence shown here is derived from an EMBL/GenBank/DDBJ whole genome shotgun (WGS) entry which is preliminary data.</text>
</comment>
<dbReference type="EMBL" id="PNRG01000008">
    <property type="protein sequence ID" value="PMR81629.1"/>
    <property type="molecule type" value="Genomic_DNA"/>
</dbReference>
<reference evidence="1 2" key="1">
    <citation type="submission" date="2018-01" db="EMBL/GenBank/DDBJ databases">
        <title>Halomonas endophytica sp. nov., isolated from storage liquid in the stems of Populus euphratica.</title>
        <authorList>
            <person name="Chen C."/>
        </authorList>
    </citation>
    <scope>NUCLEOTIDE SEQUENCE [LARGE SCALE GENOMIC DNA]</scope>
    <source>
        <strain evidence="1 2">BZ-SZ-XJ27</strain>
    </source>
</reference>
<accession>A0A2N7UMJ3</accession>
<dbReference type="InterPro" id="IPR023606">
    <property type="entry name" value="CoA-Trfase_III_dom_1_sf"/>
</dbReference>
<dbReference type="Pfam" id="PF02515">
    <property type="entry name" value="CoA_transf_3"/>
    <property type="match status" value="1"/>
</dbReference>
<dbReference type="InterPro" id="IPR003673">
    <property type="entry name" value="CoA-Trfase_fam_III"/>
</dbReference>
<dbReference type="InterPro" id="IPR044855">
    <property type="entry name" value="CoA-Trfase_III_dom3_sf"/>
</dbReference>
<dbReference type="InterPro" id="IPR050509">
    <property type="entry name" value="CoA-transferase_III"/>
</dbReference>
<dbReference type="Proteomes" id="UP000235547">
    <property type="component" value="Unassembled WGS sequence"/>
</dbReference>
<protein>
    <submittedName>
        <fullName evidence="1">Carnitine dehydratase</fullName>
    </submittedName>
</protein>
<dbReference type="PANTHER" id="PTHR48228:SF5">
    <property type="entry name" value="ALPHA-METHYLACYL-COA RACEMASE"/>
    <property type="match status" value="1"/>
</dbReference>
<keyword evidence="2" id="KW-1185">Reference proteome</keyword>
<name>A0A2N7UMJ3_9GAMM</name>
<dbReference type="RefSeq" id="WP_102587112.1">
    <property type="nucleotide sequence ID" value="NZ_BNAE01000003.1"/>
</dbReference>
<dbReference type="GO" id="GO:0003824">
    <property type="term" value="F:catalytic activity"/>
    <property type="evidence" value="ECO:0007669"/>
    <property type="project" value="InterPro"/>
</dbReference>
<dbReference type="Gene3D" id="3.30.1540.10">
    <property type="entry name" value="formyl-coa transferase, domain 3"/>
    <property type="match status" value="1"/>
</dbReference>
<evidence type="ECO:0000313" key="1">
    <source>
        <dbReference type="EMBL" id="PMR81629.1"/>
    </source>
</evidence>
<gene>
    <name evidence="1" type="ORF">C1H70_04330</name>
</gene>
<evidence type="ECO:0000313" key="2">
    <source>
        <dbReference type="Proteomes" id="UP000235547"/>
    </source>
</evidence>
<dbReference type="Gene3D" id="3.40.50.10540">
    <property type="entry name" value="Crotonobetainyl-coa:carnitine coa-transferase, domain 1"/>
    <property type="match status" value="1"/>
</dbReference>
<dbReference type="Gene3D" id="3.30.60.110">
    <property type="match status" value="1"/>
</dbReference>
<dbReference type="PANTHER" id="PTHR48228">
    <property type="entry name" value="SUCCINYL-COA--D-CITRAMALATE COA-TRANSFERASE"/>
    <property type="match status" value="1"/>
</dbReference>
<dbReference type="AlphaFoldDB" id="A0A2N7UMJ3"/>